<proteinExistence type="predicted"/>
<dbReference type="Proteomes" id="UP000010553">
    <property type="component" value="Unassembled WGS sequence"/>
</dbReference>
<evidence type="ECO:0000313" key="3">
    <source>
        <dbReference type="Proteomes" id="UP000010553"/>
    </source>
</evidence>
<comment type="caution">
    <text evidence="2">The sequence shown here is derived from an EMBL/GenBank/DDBJ whole genome shotgun (WGS) entry which is preliminary data.</text>
</comment>
<keyword evidence="1" id="KW-0812">Transmembrane</keyword>
<accession>A0A828ZPD9</accession>
<keyword evidence="1" id="KW-0472">Membrane</keyword>
<sequence>MQSLVLLHLFACGYYLIASFQGTSYVGGVFFLRQMV</sequence>
<name>A0A828ZPD9_ENTFC</name>
<dbReference type="AlphaFoldDB" id="A0A828ZPD9"/>
<gene>
    <name evidence="2" type="ORF">OIE_05586</name>
</gene>
<reference evidence="2 3" key="1">
    <citation type="submission" date="2012-12" db="EMBL/GenBank/DDBJ databases">
        <title>The Genome Sequence of Enterococcus faecium E1590.</title>
        <authorList>
            <consortium name="The Broad Institute Genome Sequencing Platform"/>
            <consortium name="The Broad Institute Genome Sequencing Center for Infectious Disease"/>
            <person name="Earl A.M."/>
            <person name="Gilmore M.S."/>
            <person name="van Schaik W."/>
            <person name="Lebreton F."/>
            <person name="Willems R.J."/>
            <person name="Walker B."/>
            <person name="Young S.K."/>
            <person name="Zeng Q."/>
            <person name="Gargeya S."/>
            <person name="Fitzgerald M."/>
            <person name="Haas B."/>
            <person name="Abouelleil A."/>
            <person name="Alvarado L."/>
            <person name="Arachchi H.M."/>
            <person name="Berlin A.M."/>
            <person name="Chapman S.B."/>
            <person name="Dewar J."/>
            <person name="Goldberg J."/>
            <person name="Griggs A."/>
            <person name="Gujja S."/>
            <person name="Hansen M."/>
            <person name="Howarth C."/>
            <person name="Imamovic A."/>
            <person name="Larimer J."/>
            <person name="McCowan C."/>
            <person name="Murphy C."/>
            <person name="Neiman D."/>
            <person name="Pearson M."/>
            <person name="Priest M."/>
            <person name="Roberts A."/>
            <person name="Saif S."/>
            <person name="Shea T."/>
            <person name="Sisk P."/>
            <person name="Sykes S."/>
            <person name="Wortman J."/>
            <person name="Nusbaum C."/>
            <person name="Birren B."/>
        </authorList>
    </citation>
    <scope>NUCLEOTIDE SEQUENCE [LARGE SCALE GENOMIC DNA]</scope>
    <source>
        <strain evidence="2 3">E1590</strain>
    </source>
</reference>
<protein>
    <submittedName>
        <fullName evidence="2">Uncharacterized protein</fullName>
    </submittedName>
</protein>
<keyword evidence="1" id="KW-1133">Transmembrane helix</keyword>
<evidence type="ECO:0000256" key="1">
    <source>
        <dbReference type="SAM" id="Phobius"/>
    </source>
</evidence>
<organism evidence="2 3">
    <name type="scientific">Enterococcus faecium EnGen0003</name>
    <dbReference type="NCBI Taxonomy" id="1138901"/>
    <lineage>
        <taxon>Bacteria</taxon>
        <taxon>Bacillati</taxon>
        <taxon>Bacillota</taxon>
        <taxon>Bacilli</taxon>
        <taxon>Lactobacillales</taxon>
        <taxon>Enterococcaceae</taxon>
        <taxon>Enterococcus</taxon>
    </lineage>
</organism>
<feature type="transmembrane region" description="Helical" evidence="1">
    <location>
        <begin position="6"/>
        <end position="32"/>
    </location>
</feature>
<dbReference type="EMBL" id="AHXC01000010">
    <property type="protein sequence ID" value="ELB00804.1"/>
    <property type="molecule type" value="Genomic_DNA"/>
</dbReference>
<evidence type="ECO:0000313" key="2">
    <source>
        <dbReference type="EMBL" id="ELB00804.1"/>
    </source>
</evidence>